<dbReference type="PROSITE" id="PS51198">
    <property type="entry name" value="UVRD_HELICASE_ATP_BIND"/>
    <property type="match status" value="1"/>
</dbReference>
<dbReference type="Pfam" id="PF13361">
    <property type="entry name" value="UvrD_C"/>
    <property type="match status" value="1"/>
</dbReference>
<keyword evidence="3 13" id="KW-0227">DNA damage</keyword>
<dbReference type="GO" id="GO:0008408">
    <property type="term" value="F:3'-5' exonuclease activity"/>
    <property type="evidence" value="ECO:0007669"/>
    <property type="project" value="UniProtKB-UniRule"/>
</dbReference>
<keyword evidence="8 13" id="KW-0238">DNA-binding</keyword>
<evidence type="ECO:0000256" key="14">
    <source>
        <dbReference type="PROSITE-ProRule" id="PRU00560"/>
    </source>
</evidence>
<dbReference type="InterPro" id="IPR014016">
    <property type="entry name" value="UvrD-like_ATP-bd"/>
</dbReference>
<dbReference type="GO" id="GO:0005524">
    <property type="term" value="F:ATP binding"/>
    <property type="evidence" value="ECO:0007669"/>
    <property type="project" value="UniProtKB-UniRule"/>
</dbReference>
<dbReference type="GO" id="GO:0043138">
    <property type="term" value="F:3'-5' DNA helicase activity"/>
    <property type="evidence" value="ECO:0007669"/>
    <property type="project" value="UniProtKB-UniRule"/>
</dbReference>
<dbReference type="InterPro" id="IPR027417">
    <property type="entry name" value="P-loop_NTPase"/>
</dbReference>
<keyword evidence="2 13" id="KW-0547">Nucleotide-binding</keyword>
<dbReference type="SUPFAM" id="SSF52980">
    <property type="entry name" value="Restriction endonuclease-like"/>
    <property type="match status" value="1"/>
</dbReference>
<keyword evidence="6 13" id="KW-0269">Exonuclease</keyword>
<dbReference type="Proteomes" id="UP000267017">
    <property type="component" value="Unassembled WGS sequence"/>
</dbReference>
<dbReference type="GO" id="GO:0003690">
    <property type="term" value="F:double-stranded DNA binding"/>
    <property type="evidence" value="ECO:0007669"/>
    <property type="project" value="UniProtKB-UniRule"/>
</dbReference>
<protein>
    <recommendedName>
        <fullName evidence="13">ATP-dependent helicase/nuclease subunit A</fullName>
        <ecNumber evidence="13">3.1.-.-</ecNumber>
        <ecNumber evidence="13">5.6.2.4</ecNumber>
    </recommendedName>
    <alternativeName>
        <fullName evidence="13">ATP-dependent helicase/nuclease AddA</fullName>
    </alternativeName>
    <alternativeName>
        <fullName evidence="13">DNA 3'-5' helicase AddA</fullName>
    </alternativeName>
</protein>
<keyword evidence="18" id="KW-1185">Reference proteome</keyword>
<comment type="catalytic activity">
    <reaction evidence="11 13">
        <text>Couples ATP hydrolysis with the unwinding of duplex DNA by translocating in the 3'-5' direction.</text>
        <dbReference type="EC" id="5.6.2.4"/>
    </reaction>
</comment>
<evidence type="ECO:0000256" key="12">
    <source>
        <dbReference type="ARBA" id="ARBA00048988"/>
    </source>
</evidence>
<evidence type="ECO:0000256" key="8">
    <source>
        <dbReference type="ARBA" id="ARBA00023125"/>
    </source>
</evidence>
<feature type="binding site" evidence="14">
    <location>
        <begin position="30"/>
        <end position="37"/>
    </location>
    <ligand>
        <name>ATP</name>
        <dbReference type="ChEBI" id="CHEBI:30616"/>
    </ligand>
</feature>
<keyword evidence="10 13" id="KW-0413">Isomerase</keyword>
<evidence type="ECO:0000256" key="4">
    <source>
        <dbReference type="ARBA" id="ARBA00022801"/>
    </source>
</evidence>
<comment type="similarity">
    <text evidence="13">Belongs to the helicase family. AddA subfamily.</text>
</comment>
<dbReference type="EMBL" id="RRCN01000002">
    <property type="protein sequence ID" value="RRJ54710.1"/>
    <property type="molecule type" value="Genomic_DNA"/>
</dbReference>
<dbReference type="InterPro" id="IPR038726">
    <property type="entry name" value="PDDEXK_AddAB-type"/>
</dbReference>
<evidence type="ECO:0000256" key="9">
    <source>
        <dbReference type="ARBA" id="ARBA00023204"/>
    </source>
</evidence>
<evidence type="ECO:0000313" key="17">
    <source>
        <dbReference type="EMBL" id="RRJ54710.1"/>
    </source>
</evidence>
<dbReference type="GO" id="GO:0033202">
    <property type="term" value="C:DNA helicase complex"/>
    <property type="evidence" value="ECO:0007669"/>
    <property type="project" value="TreeGrafter"/>
</dbReference>
<dbReference type="HAMAP" id="MF_01451">
    <property type="entry name" value="AddA"/>
    <property type="match status" value="1"/>
</dbReference>
<dbReference type="Pfam" id="PF00580">
    <property type="entry name" value="UvrD-helicase"/>
    <property type="match status" value="1"/>
</dbReference>
<evidence type="ECO:0000313" key="18">
    <source>
        <dbReference type="Proteomes" id="UP000267017"/>
    </source>
</evidence>
<comment type="cofactor">
    <cofactor evidence="13">
        <name>Mg(2+)</name>
        <dbReference type="ChEBI" id="CHEBI:18420"/>
    </cofactor>
</comment>
<organism evidence="17 18">
    <name type="scientific">Paenibacillus oralis</name>
    <dbReference type="NCBI Taxonomy" id="2490856"/>
    <lineage>
        <taxon>Bacteria</taxon>
        <taxon>Bacillati</taxon>
        <taxon>Bacillota</taxon>
        <taxon>Bacilli</taxon>
        <taxon>Bacillales</taxon>
        <taxon>Paenibacillaceae</taxon>
        <taxon>Paenibacillus</taxon>
    </lineage>
</organism>
<keyword evidence="9 13" id="KW-0234">DNA repair</keyword>
<accession>A0A3P3T9N6</accession>
<comment type="caution">
    <text evidence="17">The sequence shown here is derived from an EMBL/GenBank/DDBJ whole genome shotgun (WGS) entry which is preliminary data.</text>
</comment>
<dbReference type="Pfam" id="PF12705">
    <property type="entry name" value="PDDEXK_1"/>
    <property type="match status" value="1"/>
</dbReference>
<dbReference type="InterPro" id="IPR011604">
    <property type="entry name" value="PDDEXK-like_dom_sf"/>
</dbReference>
<sequence length="1304" mass="148250">MSITAPTPSKWTEDQLKAINEKGKDILVAAAAGSGKTAVLVERIIKKISNPISPVNVDELLVATFTKAAAAEMRERIREALEKEIFQDPDNAHVRRQLALINRASITTLHSFCKDVIKRYYQTIELDPGFRVANEIESSMIRQDVLDSLMEEKYEMMATGDSFWSLVEWFGGERDDTALFRLVQQLYDASRSHLKPDEWLRQMAFQFDGPEAGESWFASLMLDVRLELQSILATLNEALHVATSPSGPLPYVDNLQSELTSVNSLIAASETTWERLYQSLQLNVFDRLKPCKKDAFDEGMIQQVKDYRDAAKKGLEKIKEDLFKRSLEQYRFEFVSMAPIMRELVELVILFAARYQLAKNEKNLVDFSDLEHFCLKVLSEEKEEGVLTPSAAALSYKKQFQEVLLDEYQDTNRVQEAIVTLISRQEPGNRFMVGDVKQSVYRFRLAEPGLFLEKYNRFRKDGSGDGLRIDLAQNFRSRREVIHAANFIFRQIMSERVGEVPYDKDAELIYGANYPEDLSPEMSYNTELLLINRNKGGGSEPSIFDQPGSEDAGEFLQDEAEDLEPARMEAKVVAQEIKKLMGLYDGERFRVFDKKLGDLRPITYRDIVVLMRSPQASSPLFIDELKLQGIPAYAEINTGYFTASEVETMLSLLQVIDNPYQDIPLAAVLRSPLAGLTADDLAKVRSTHRRGDFYEAVVKYVGEELPSDQFPEDMQLSILEAAAEGEVPSVSTAPTVSDELASKLSSFLRQLEAWRTEAREGSLADLIWRIYRDTNFYDFVGGLPGGVQRQANLKGLYDRARQYEATSFRGLFRFLRFISRMKEAGNDLGTAKSIGEQEDVVRLMSIHKSKGLEFPVVFVAGMAKQFNQQDLNGHFLIHKELGFGPKFVDTDLRVSYPSLSSLAIKRKMRMEMLAEEMRVLYVALTRPREKMYLVGAVRNLEKQIQAWSKHILHKGILLPDHDLARATCYLDWIGPALVRHPDASIFRNMTGFGYAEALEDEESKWTIRIIEPSSLVNADVSSLISEVDEVVRNQLIDEVMNHRPIVGVTTAFKADIESRLNWDYPLAVGSTVFSKTSVTELKRIGEINPMMRDSLTEDGWNASTFTAGKKESNIASVASRRPRFMEERKMTPVERGTVYHTVMQNLPLNKGSMTVEDIRGALDTMVNKRLFTADQANAVEIEQIEQFFKQDIGSRILQAKNVMREIPFSYGLSAADIYPDVDGQVADEIILTQGVIDCLFEEEEGLILLDYKTDSTRGKTLNQLIDKYRLQINLYERAIEDTWKRPVIEKYLYFFDGGQLIELK</sequence>
<dbReference type="PANTHER" id="PTHR11070:SF48">
    <property type="entry name" value="ATP-DEPENDENT HELICASE_NUCLEASE SUBUNIT A"/>
    <property type="match status" value="1"/>
</dbReference>
<dbReference type="InterPro" id="IPR011335">
    <property type="entry name" value="Restrct_endonuc-II-like"/>
</dbReference>
<dbReference type="NCBIfam" id="TIGR02785">
    <property type="entry name" value="addA_Gpos"/>
    <property type="match status" value="1"/>
</dbReference>
<feature type="domain" description="UvrD-like helicase C-terminal" evidence="16">
    <location>
        <begin position="521"/>
        <end position="851"/>
    </location>
</feature>
<evidence type="ECO:0000259" key="16">
    <source>
        <dbReference type="PROSITE" id="PS51217"/>
    </source>
</evidence>
<dbReference type="InterPro" id="IPR000212">
    <property type="entry name" value="DNA_helicase_UvrD/REP"/>
</dbReference>
<keyword evidence="1 13" id="KW-0540">Nuclease</keyword>
<comment type="subunit">
    <text evidence="13">Heterodimer of AddA and AddB/RexB.</text>
</comment>
<evidence type="ECO:0000256" key="5">
    <source>
        <dbReference type="ARBA" id="ARBA00022806"/>
    </source>
</evidence>
<dbReference type="Gene3D" id="3.90.320.10">
    <property type="match status" value="1"/>
</dbReference>
<feature type="domain" description="UvrD-like helicase ATP-binding" evidence="15">
    <location>
        <begin position="9"/>
        <end position="478"/>
    </location>
</feature>
<dbReference type="GO" id="GO:0000724">
    <property type="term" value="P:double-strand break repair via homologous recombination"/>
    <property type="evidence" value="ECO:0007669"/>
    <property type="project" value="UniProtKB-UniRule"/>
</dbReference>
<evidence type="ECO:0000256" key="1">
    <source>
        <dbReference type="ARBA" id="ARBA00022722"/>
    </source>
</evidence>
<dbReference type="Gene3D" id="3.40.50.300">
    <property type="entry name" value="P-loop containing nucleotide triphosphate hydrolases"/>
    <property type="match status" value="4"/>
</dbReference>
<dbReference type="InterPro" id="IPR014017">
    <property type="entry name" value="DNA_helicase_UvrD-like_C"/>
</dbReference>
<dbReference type="SUPFAM" id="SSF52540">
    <property type="entry name" value="P-loop containing nucleoside triphosphate hydrolases"/>
    <property type="match status" value="1"/>
</dbReference>
<evidence type="ECO:0000256" key="2">
    <source>
        <dbReference type="ARBA" id="ARBA00022741"/>
    </source>
</evidence>
<dbReference type="PROSITE" id="PS51217">
    <property type="entry name" value="UVRD_HELICASE_CTER"/>
    <property type="match status" value="1"/>
</dbReference>
<dbReference type="EC" id="3.1.-.-" evidence="13"/>
<dbReference type="OrthoDB" id="9810135at2"/>
<evidence type="ECO:0000256" key="10">
    <source>
        <dbReference type="ARBA" id="ARBA00023235"/>
    </source>
</evidence>
<evidence type="ECO:0000259" key="15">
    <source>
        <dbReference type="PROSITE" id="PS51198"/>
    </source>
</evidence>
<dbReference type="FunFam" id="3.40.50.300:FF:001236">
    <property type="entry name" value="ATP-dependent helicase/nuclease subunit A"/>
    <property type="match status" value="1"/>
</dbReference>
<comment type="catalytic activity">
    <reaction evidence="12 13">
        <text>ATP + H2O = ADP + phosphate + H(+)</text>
        <dbReference type="Rhea" id="RHEA:13065"/>
        <dbReference type="ChEBI" id="CHEBI:15377"/>
        <dbReference type="ChEBI" id="CHEBI:15378"/>
        <dbReference type="ChEBI" id="CHEBI:30616"/>
        <dbReference type="ChEBI" id="CHEBI:43474"/>
        <dbReference type="ChEBI" id="CHEBI:456216"/>
        <dbReference type="EC" id="5.6.2.4"/>
    </reaction>
</comment>
<dbReference type="GO" id="GO:0005829">
    <property type="term" value="C:cytosol"/>
    <property type="evidence" value="ECO:0007669"/>
    <property type="project" value="TreeGrafter"/>
</dbReference>
<dbReference type="PANTHER" id="PTHR11070">
    <property type="entry name" value="UVRD / RECB / PCRA DNA HELICASE FAMILY MEMBER"/>
    <property type="match status" value="1"/>
</dbReference>
<evidence type="ECO:0000256" key="7">
    <source>
        <dbReference type="ARBA" id="ARBA00022840"/>
    </source>
</evidence>
<evidence type="ECO:0000256" key="13">
    <source>
        <dbReference type="HAMAP-Rule" id="MF_01451"/>
    </source>
</evidence>
<evidence type="ECO:0000256" key="6">
    <source>
        <dbReference type="ARBA" id="ARBA00022839"/>
    </source>
</evidence>
<dbReference type="GO" id="GO:0016887">
    <property type="term" value="F:ATP hydrolysis activity"/>
    <property type="evidence" value="ECO:0007669"/>
    <property type="project" value="RHEA"/>
</dbReference>
<keyword evidence="7 13" id="KW-0067">ATP-binding</keyword>
<proteinExistence type="inferred from homology"/>
<evidence type="ECO:0000256" key="3">
    <source>
        <dbReference type="ARBA" id="ARBA00022763"/>
    </source>
</evidence>
<dbReference type="RefSeq" id="WP_128635797.1">
    <property type="nucleotide sequence ID" value="NZ_RRCN01000002.1"/>
</dbReference>
<gene>
    <name evidence="13 17" type="primary">addA</name>
    <name evidence="17" type="ORF">EHV15_34500</name>
</gene>
<evidence type="ECO:0000256" key="11">
    <source>
        <dbReference type="ARBA" id="ARBA00034617"/>
    </source>
</evidence>
<dbReference type="EC" id="5.6.2.4" evidence="13"/>
<dbReference type="InterPro" id="IPR014152">
    <property type="entry name" value="AddA"/>
</dbReference>
<comment type="function">
    <text evidence="13">The heterodimer acts as both an ATP-dependent DNA helicase and an ATP-dependent, dual-direction single-stranded exonuclease. Recognizes the chi site generating a DNA molecule suitable for the initiation of homologous recombination. The AddA nuclease domain is required for chi fragment generation; this subunit has the helicase and 3' -&gt; 5' nuclease activities.</text>
</comment>
<reference evidence="17 18" key="1">
    <citation type="submission" date="2018-11" db="EMBL/GenBank/DDBJ databases">
        <title>Genome sequencing of Paenibacillus sp. KCOM 3021 (= ChDC PVNT-B20).</title>
        <authorList>
            <person name="Kook J.-K."/>
            <person name="Park S.-N."/>
            <person name="Lim Y.K."/>
        </authorList>
    </citation>
    <scope>NUCLEOTIDE SEQUENCE [LARGE SCALE GENOMIC DNA]</scope>
    <source>
        <strain evidence="17 18">KCOM 3021</strain>
    </source>
</reference>
<keyword evidence="5 13" id="KW-0347">Helicase</keyword>
<keyword evidence="4 13" id="KW-0378">Hydrolase</keyword>
<name>A0A3P3T9N6_9BACL</name>